<evidence type="ECO:0000256" key="6">
    <source>
        <dbReference type="PROSITE-ProRule" id="PRU00581"/>
    </source>
</evidence>
<evidence type="ECO:0000256" key="5">
    <source>
        <dbReference type="ARBA" id="ARBA00023136"/>
    </source>
</evidence>
<accession>A0A7R8UVV5</accession>
<evidence type="ECO:0000256" key="3">
    <source>
        <dbReference type="ARBA" id="ARBA00022692"/>
    </source>
</evidence>
<organism evidence="10 11">
    <name type="scientific">Hermetia illucens</name>
    <name type="common">Black soldier fly</name>
    <dbReference type="NCBI Taxonomy" id="343691"/>
    <lineage>
        <taxon>Eukaryota</taxon>
        <taxon>Metazoa</taxon>
        <taxon>Ecdysozoa</taxon>
        <taxon>Arthropoda</taxon>
        <taxon>Hexapoda</taxon>
        <taxon>Insecta</taxon>
        <taxon>Pterygota</taxon>
        <taxon>Neoptera</taxon>
        <taxon>Endopterygota</taxon>
        <taxon>Diptera</taxon>
        <taxon>Brachycera</taxon>
        <taxon>Stratiomyomorpha</taxon>
        <taxon>Stratiomyidae</taxon>
        <taxon>Hermetiinae</taxon>
        <taxon>Hermetia</taxon>
    </lineage>
</organism>
<dbReference type="EMBL" id="LR899012">
    <property type="protein sequence ID" value="CAD7088060.1"/>
    <property type="molecule type" value="Genomic_DNA"/>
</dbReference>
<sequence length="215" mass="23665">MEAGGAYGGGKAGAAFDPITFVQRPQVILRALSWLFAIIVFGCISSQGWRIENGQNYCLYNGDAFACKYGTTIGVIGFLAAMVFLVGEFMFERMSSVKSRKHFVLGDLAFSAFWAFMFFITFCYLWNQWSKAAPPPAGYGVNNVQAAIAFSFFSIITWGGSAYFAYKRYTLGAEAAFAPSFESDPAANAYSSYPVGNEPDTYNQAPFSGQQQRKY</sequence>
<dbReference type="InterPro" id="IPR008253">
    <property type="entry name" value="Marvel"/>
</dbReference>
<comment type="subcellular location">
    <subcellularLocation>
        <location evidence="1">Membrane</location>
        <topology evidence="1">Multi-pass membrane protein</topology>
    </subcellularLocation>
</comment>
<proteinExistence type="inferred from homology"/>
<protein>
    <recommendedName>
        <fullName evidence="9">MARVEL domain-containing protein</fullName>
    </recommendedName>
</protein>
<dbReference type="PROSITE" id="PS51225">
    <property type="entry name" value="MARVEL"/>
    <property type="match status" value="1"/>
</dbReference>
<keyword evidence="11" id="KW-1185">Reference proteome</keyword>
<evidence type="ECO:0000256" key="7">
    <source>
        <dbReference type="SAM" id="MobiDB-lite"/>
    </source>
</evidence>
<dbReference type="OrthoDB" id="10041611at2759"/>
<reference evidence="10 11" key="1">
    <citation type="submission" date="2020-11" db="EMBL/GenBank/DDBJ databases">
        <authorList>
            <person name="Wallbank WR R."/>
            <person name="Pardo Diaz C."/>
            <person name="Kozak K."/>
            <person name="Martin S."/>
            <person name="Jiggins C."/>
            <person name="Moest M."/>
            <person name="Warren A I."/>
            <person name="Generalovic N T."/>
            <person name="Byers J.R.P. K."/>
            <person name="Montejo-Kovacevich G."/>
            <person name="Yen C E."/>
        </authorList>
    </citation>
    <scope>NUCLEOTIDE SEQUENCE [LARGE SCALE GENOMIC DNA]</scope>
</reference>
<feature type="transmembrane region" description="Helical" evidence="8">
    <location>
        <begin position="27"/>
        <end position="49"/>
    </location>
</feature>
<dbReference type="FunCoup" id="A0A7R8UVV5">
    <property type="interactions" value="81"/>
</dbReference>
<evidence type="ECO:0000256" key="8">
    <source>
        <dbReference type="SAM" id="Phobius"/>
    </source>
</evidence>
<feature type="transmembrane region" description="Helical" evidence="8">
    <location>
        <begin position="69"/>
        <end position="91"/>
    </location>
</feature>
<dbReference type="PIRSF" id="PIRSF011282">
    <property type="entry name" value="Synaptogyrin"/>
    <property type="match status" value="1"/>
</dbReference>
<gene>
    <name evidence="10" type="ORF">HERILL_LOCUS10718</name>
</gene>
<dbReference type="InParanoid" id="A0A7R8UVV5"/>
<dbReference type="GO" id="GO:0031594">
    <property type="term" value="C:neuromuscular junction"/>
    <property type="evidence" value="ECO:0007669"/>
    <property type="project" value="TreeGrafter"/>
</dbReference>
<dbReference type="AlphaFoldDB" id="A0A7R8UVV5"/>
<comment type="similarity">
    <text evidence="2">Belongs to the synaptogyrin family.</text>
</comment>
<dbReference type="PANTHER" id="PTHR10838:SF20">
    <property type="entry name" value="SYNAPTOGYRIN"/>
    <property type="match status" value="1"/>
</dbReference>
<keyword evidence="5 6" id="KW-0472">Membrane</keyword>
<feature type="region of interest" description="Disordered" evidence="7">
    <location>
        <begin position="191"/>
        <end position="215"/>
    </location>
</feature>
<keyword evidence="4 8" id="KW-1133">Transmembrane helix</keyword>
<feature type="domain" description="MARVEL" evidence="9">
    <location>
        <begin position="21"/>
        <end position="170"/>
    </location>
</feature>
<dbReference type="InterPro" id="IPR016579">
    <property type="entry name" value="Synaptogyrin"/>
</dbReference>
<evidence type="ECO:0000256" key="1">
    <source>
        <dbReference type="ARBA" id="ARBA00004141"/>
    </source>
</evidence>
<feature type="transmembrane region" description="Helical" evidence="8">
    <location>
        <begin position="147"/>
        <end position="166"/>
    </location>
</feature>
<dbReference type="GO" id="GO:0030672">
    <property type="term" value="C:synaptic vesicle membrane"/>
    <property type="evidence" value="ECO:0007669"/>
    <property type="project" value="TreeGrafter"/>
</dbReference>
<dbReference type="Proteomes" id="UP000594454">
    <property type="component" value="Chromosome 4"/>
</dbReference>
<keyword evidence="3 6" id="KW-0812">Transmembrane</keyword>
<feature type="compositionally biased region" description="Polar residues" evidence="7">
    <location>
        <begin position="200"/>
        <end position="215"/>
    </location>
</feature>
<evidence type="ECO:0000259" key="9">
    <source>
        <dbReference type="PROSITE" id="PS51225"/>
    </source>
</evidence>
<dbReference type="PANTHER" id="PTHR10838">
    <property type="entry name" value="SYNAPTOGYRIN"/>
    <property type="match status" value="1"/>
</dbReference>
<evidence type="ECO:0000256" key="4">
    <source>
        <dbReference type="ARBA" id="ARBA00022989"/>
    </source>
</evidence>
<evidence type="ECO:0000313" key="10">
    <source>
        <dbReference type="EMBL" id="CAD7088060.1"/>
    </source>
</evidence>
<name>A0A7R8UVV5_HERIL</name>
<evidence type="ECO:0000313" key="11">
    <source>
        <dbReference type="Proteomes" id="UP000594454"/>
    </source>
</evidence>
<evidence type="ECO:0000256" key="2">
    <source>
        <dbReference type="ARBA" id="ARBA00010252"/>
    </source>
</evidence>
<feature type="transmembrane region" description="Helical" evidence="8">
    <location>
        <begin position="103"/>
        <end position="127"/>
    </location>
</feature>
<dbReference type="Pfam" id="PF01284">
    <property type="entry name" value="MARVEL"/>
    <property type="match status" value="1"/>
</dbReference>